<dbReference type="InterPro" id="IPR007560">
    <property type="entry name" value="Restrct_endonuc_IV_Mrr"/>
</dbReference>
<name>G2G3T3_9ACTN</name>
<dbReference type="SUPFAM" id="SSF52980">
    <property type="entry name" value="Restriction endonuclease-like"/>
    <property type="match status" value="1"/>
</dbReference>
<organism evidence="3 4">
    <name type="scientific">Streptomyces zinciresistens K42</name>
    <dbReference type="NCBI Taxonomy" id="700597"/>
    <lineage>
        <taxon>Bacteria</taxon>
        <taxon>Bacillati</taxon>
        <taxon>Actinomycetota</taxon>
        <taxon>Actinomycetes</taxon>
        <taxon>Kitasatosporales</taxon>
        <taxon>Streptomycetaceae</taxon>
        <taxon>Streptomyces</taxon>
    </lineage>
</organism>
<dbReference type="Proteomes" id="UP000004217">
    <property type="component" value="Unassembled WGS sequence"/>
</dbReference>
<dbReference type="InterPro" id="IPR011335">
    <property type="entry name" value="Restrct_endonuc-II-like"/>
</dbReference>
<dbReference type="RefSeq" id="WP_007490564.1">
    <property type="nucleotide sequence ID" value="NZ_AGBF01000001.1"/>
</dbReference>
<keyword evidence="1" id="KW-1133">Transmembrane helix</keyword>
<proteinExistence type="predicted"/>
<dbReference type="Pfam" id="PF04471">
    <property type="entry name" value="Mrr_cat"/>
    <property type="match status" value="1"/>
</dbReference>
<feature type="transmembrane region" description="Helical" evidence="1">
    <location>
        <begin position="12"/>
        <end position="31"/>
    </location>
</feature>
<dbReference type="PANTHER" id="PTHR30015:SF6">
    <property type="entry name" value="SLL1429 PROTEIN"/>
    <property type="match status" value="1"/>
</dbReference>
<dbReference type="PATRIC" id="fig|700597.3.peg.124"/>
<sequence length="231" mass="25879">MQHVRMVVWRAVYLGSGWCLVALTVCALGLLAGRWTGWWPSPYPEAVDLAGVPILLTYAVWMQQRVDRDKWNAARGDSPHRETSLEELDGLGHEEFEFAVRDLLRRDGLAAERVGGANDDVCDVRAVDLDRRIWAVQCKHRRDGTRGDAVDVRVVRELKGAAGEVHKATYAVIVTNGKFTSKAVPQARMLGVHLVGRNLLAQWASGRPLWELLEHVPPPLRHSADRRRVAT</sequence>
<keyword evidence="1" id="KW-0812">Transmembrane</keyword>
<comment type="caution">
    <text evidence="3">The sequence shown here is derived from an EMBL/GenBank/DDBJ whole genome shotgun (WGS) entry which is preliminary data.</text>
</comment>
<keyword evidence="4" id="KW-1185">Reference proteome</keyword>
<evidence type="ECO:0000259" key="2">
    <source>
        <dbReference type="Pfam" id="PF04471"/>
    </source>
</evidence>
<dbReference type="PANTHER" id="PTHR30015">
    <property type="entry name" value="MRR RESTRICTION SYSTEM PROTEIN"/>
    <property type="match status" value="1"/>
</dbReference>
<feature type="domain" description="Restriction endonuclease type IV Mrr" evidence="2">
    <location>
        <begin position="89"/>
        <end position="203"/>
    </location>
</feature>
<dbReference type="InterPro" id="IPR011856">
    <property type="entry name" value="tRNA_endonuc-like_dom_sf"/>
</dbReference>
<accession>G2G3T3</accession>
<dbReference type="EMBL" id="AGBF01000001">
    <property type="protein sequence ID" value="EGX61829.1"/>
    <property type="molecule type" value="Genomic_DNA"/>
</dbReference>
<dbReference type="GO" id="GO:0015666">
    <property type="term" value="F:restriction endodeoxyribonuclease activity"/>
    <property type="evidence" value="ECO:0007669"/>
    <property type="project" value="TreeGrafter"/>
</dbReference>
<dbReference type="GO" id="GO:0009307">
    <property type="term" value="P:DNA restriction-modification system"/>
    <property type="evidence" value="ECO:0007669"/>
    <property type="project" value="InterPro"/>
</dbReference>
<keyword evidence="1" id="KW-0472">Membrane</keyword>
<evidence type="ECO:0000256" key="1">
    <source>
        <dbReference type="SAM" id="Phobius"/>
    </source>
</evidence>
<evidence type="ECO:0000313" key="3">
    <source>
        <dbReference type="EMBL" id="EGX61829.1"/>
    </source>
</evidence>
<evidence type="ECO:0000313" key="4">
    <source>
        <dbReference type="Proteomes" id="UP000004217"/>
    </source>
</evidence>
<dbReference type="GO" id="GO:0003677">
    <property type="term" value="F:DNA binding"/>
    <property type="evidence" value="ECO:0007669"/>
    <property type="project" value="InterPro"/>
</dbReference>
<gene>
    <name evidence="3" type="ORF">SZN_00670</name>
</gene>
<dbReference type="Gene3D" id="3.40.1350.10">
    <property type="match status" value="1"/>
</dbReference>
<protein>
    <recommendedName>
        <fullName evidence="2">Restriction endonuclease type IV Mrr domain-containing protein</fullName>
    </recommendedName>
</protein>
<dbReference type="AlphaFoldDB" id="G2G3T3"/>
<dbReference type="InterPro" id="IPR052906">
    <property type="entry name" value="Type_IV_Methyl-Rstrct_Enzyme"/>
</dbReference>
<reference evidence="3 4" key="1">
    <citation type="submission" date="2011-08" db="EMBL/GenBank/DDBJ databases">
        <authorList>
            <person name="Lin Y."/>
            <person name="Hao X."/>
            <person name="Johnstone L."/>
            <person name="Miller S.J."/>
            <person name="Wei G."/>
            <person name="Rensing C."/>
        </authorList>
    </citation>
    <scope>NUCLEOTIDE SEQUENCE [LARGE SCALE GENOMIC DNA]</scope>
    <source>
        <strain evidence="3 4">K42</strain>
    </source>
</reference>
<feature type="transmembrane region" description="Helical" evidence="1">
    <location>
        <begin position="43"/>
        <end position="61"/>
    </location>
</feature>